<evidence type="ECO:0000256" key="1">
    <source>
        <dbReference type="SAM" id="MobiDB-lite"/>
    </source>
</evidence>
<evidence type="ECO:0000313" key="3">
    <source>
        <dbReference type="Proteomes" id="UP001473302"/>
    </source>
</evidence>
<feature type="region of interest" description="Disordered" evidence="1">
    <location>
        <begin position="348"/>
        <end position="383"/>
    </location>
</feature>
<keyword evidence="3" id="KW-1185">Reference proteome</keyword>
<feature type="compositionally biased region" description="Acidic residues" evidence="1">
    <location>
        <begin position="364"/>
        <end position="380"/>
    </location>
</feature>
<sequence length="485" mass="54894">MNQPQTRIERRSFQSAELRKIRTEYKQSMNALRSKYFDYNAKKFRKTLFYCQYKQARKMNASVDSTVTCTYKEECTSPQTSTNMAPYNYECASQTEEDQTRAVSDHTDQAAVFEEEGVQADKLTLSDDLAHSVTSAHTIDIADEASSMTAFQSRSERRSVRRVELRQIRTNYKREMKGFCCHDYNAKKFKKTLFYHRLNQASIRRTEDTSVDCKYEETVETDTSEDISTGQIHAAVVIPATCTRQEEEGPSTQADTDMVFNNDECAPATESIHTAANREECDAENAPSSDSSTSTVMEDKEAAAVCKDVDIRKDAESFKMEWSILSLLSVSLFDGSFDTLGELQARDDLASSENTELGDKKQDTEDDLDDEVGEEEEEDDRPLVSAKEIDSSFYEKSLKETSWMLTPPSSMMSVICDEKTSSLLTPPQSINGVVLNKPVYVQPSLMGRVEKAAVVSVIQEATFYPIEGMKKKRLRTLKCFVYSIN</sequence>
<reference evidence="2 3" key="1">
    <citation type="submission" date="2024-04" db="EMBL/GenBank/DDBJ databases">
        <title>genome sequences of Mucor flavus KT1a and Helicostylum pulchrum KT1b strains isolated from the surface of a dry-aged beef.</title>
        <authorList>
            <person name="Toyotome T."/>
            <person name="Hosono M."/>
            <person name="Torimaru M."/>
            <person name="Fukuda K."/>
            <person name="Mikami N."/>
        </authorList>
    </citation>
    <scope>NUCLEOTIDE SEQUENCE [LARGE SCALE GENOMIC DNA]</scope>
    <source>
        <strain evidence="2 3">KT1a</strain>
    </source>
</reference>
<feature type="compositionally biased region" description="Polar residues" evidence="1">
    <location>
        <begin position="286"/>
        <end position="296"/>
    </location>
</feature>
<name>A0ABP9Z705_9FUNG</name>
<protein>
    <submittedName>
        <fullName evidence="2">Uncharacterized protein</fullName>
    </submittedName>
</protein>
<feature type="region of interest" description="Disordered" evidence="1">
    <location>
        <begin position="276"/>
        <end position="299"/>
    </location>
</feature>
<organism evidence="2 3">
    <name type="scientific">Mucor flavus</name>
    <dbReference type="NCBI Taxonomy" id="439312"/>
    <lineage>
        <taxon>Eukaryota</taxon>
        <taxon>Fungi</taxon>
        <taxon>Fungi incertae sedis</taxon>
        <taxon>Mucoromycota</taxon>
        <taxon>Mucoromycotina</taxon>
        <taxon>Mucoromycetes</taxon>
        <taxon>Mucorales</taxon>
        <taxon>Mucorineae</taxon>
        <taxon>Mucoraceae</taxon>
        <taxon>Mucor</taxon>
    </lineage>
</organism>
<dbReference type="Proteomes" id="UP001473302">
    <property type="component" value="Unassembled WGS sequence"/>
</dbReference>
<accession>A0ABP9Z705</accession>
<proteinExistence type="predicted"/>
<gene>
    <name evidence="2" type="ORF">MFLAVUS_008415</name>
</gene>
<evidence type="ECO:0000313" key="2">
    <source>
        <dbReference type="EMBL" id="GAA5814912.1"/>
    </source>
</evidence>
<dbReference type="EMBL" id="BAABUK010000023">
    <property type="protein sequence ID" value="GAA5814912.1"/>
    <property type="molecule type" value="Genomic_DNA"/>
</dbReference>
<comment type="caution">
    <text evidence="2">The sequence shown here is derived from an EMBL/GenBank/DDBJ whole genome shotgun (WGS) entry which is preliminary data.</text>
</comment>